<dbReference type="Proteomes" id="UP001154322">
    <property type="component" value="Unassembled WGS sequence"/>
</dbReference>
<proteinExistence type="predicted"/>
<gene>
    <name evidence="1" type="ORF">WJ0W_007142</name>
</gene>
<organism evidence="1 2">
    <name type="scientific">Paenibacillus melissococcoides</name>
    <dbReference type="NCBI Taxonomy" id="2912268"/>
    <lineage>
        <taxon>Bacteria</taxon>
        <taxon>Bacillati</taxon>
        <taxon>Bacillota</taxon>
        <taxon>Bacilli</taxon>
        <taxon>Bacillales</taxon>
        <taxon>Paenibacillaceae</taxon>
        <taxon>Paenibacillus</taxon>
    </lineage>
</organism>
<name>A0ABN8UBC1_9BACL</name>
<evidence type="ECO:0000313" key="1">
    <source>
        <dbReference type="EMBL" id="CAH8248474.1"/>
    </source>
</evidence>
<sequence>MNFENEMARIMRPEEQPHMLYYVELHEGTRIEGNSALALFEYIAGRGYFDCESRITQSMMLMALCRNVAVNFLGAQGTKADVWASRRIFSNYESNVDDYGNELEFDPTPPYDLNCWDEQTTILSLVRCGYLKLYERVETFRKRSQGKTCDGCYFLQNNSCPVFAADNVLGRVSDCVFWTSESSLQNDYQEVEIDRLPAEPMWKKAYIPLSAREFKLPENNI</sequence>
<dbReference type="RefSeq" id="WP_261945465.1">
    <property type="nucleotide sequence ID" value="NZ_CALYLO010000010.1"/>
</dbReference>
<dbReference type="EMBL" id="CALYLO010000010">
    <property type="protein sequence ID" value="CAH8248474.1"/>
    <property type="molecule type" value="Genomic_DNA"/>
</dbReference>
<keyword evidence="2" id="KW-1185">Reference proteome</keyword>
<reference evidence="1" key="1">
    <citation type="submission" date="2022-06" db="EMBL/GenBank/DDBJ databases">
        <authorList>
            <person name="Dietemann V."/>
            <person name="Ory F."/>
            <person name="Dainat B."/>
            <person name="Oberhansli S."/>
        </authorList>
    </citation>
    <scope>NUCLEOTIDE SEQUENCE</scope>
    <source>
        <strain evidence="1">Ena-SAMPLE-TAB-26-04-2022-14:26:32:270-5432</strain>
    </source>
</reference>
<comment type="caution">
    <text evidence="1">The sequence shown here is derived from an EMBL/GenBank/DDBJ whole genome shotgun (WGS) entry which is preliminary data.</text>
</comment>
<protein>
    <submittedName>
        <fullName evidence="1">Uncharacterized protein</fullName>
    </submittedName>
</protein>
<evidence type="ECO:0000313" key="2">
    <source>
        <dbReference type="Proteomes" id="UP001154322"/>
    </source>
</evidence>
<accession>A0ABN8UBC1</accession>